<comment type="caution">
    <text evidence="1">The sequence shown here is derived from an EMBL/GenBank/DDBJ whole genome shotgun (WGS) entry which is preliminary data.</text>
</comment>
<name>A0AAN8YX91_9MAGN</name>
<dbReference type="EMBL" id="JBAMMX010000024">
    <property type="protein sequence ID" value="KAK6916441.1"/>
    <property type="molecule type" value="Genomic_DNA"/>
</dbReference>
<reference evidence="1 2" key="1">
    <citation type="submission" date="2023-12" db="EMBL/GenBank/DDBJ databases">
        <title>A high-quality genome assembly for Dillenia turbinata (Dilleniales).</title>
        <authorList>
            <person name="Chanderbali A."/>
        </authorList>
    </citation>
    <scope>NUCLEOTIDE SEQUENCE [LARGE SCALE GENOMIC DNA]</scope>
    <source>
        <strain evidence="1">LSX21</strain>
        <tissue evidence="1">Leaf</tissue>
    </source>
</reference>
<dbReference type="AlphaFoldDB" id="A0AAN8YX91"/>
<proteinExistence type="predicted"/>
<evidence type="ECO:0000313" key="1">
    <source>
        <dbReference type="EMBL" id="KAK6916441.1"/>
    </source>
</evidence>
<evidence type="ECO:0000313" key="2">
    <source>
        <dbReference type="Proteomes" id="UP001370490"/>
    </source>
</evidence>
<dbReference type="InterPro" id="IPR036852">
    <property type="entry name" value="Peptidase_S8/S53_dom_sf"/>
</dbReference>
<protein>
    <submittedName>
        <fullName evidence="1">Uncharacterized protein</fullName>
    </submittedName>
</protein>
<dbReference type="GO" id="GO:0006508">
    <property type="term" value="P:proteolysis"/>
    <property type="evidence" value="ECO:0007669"/>
    <property type="project" value="InterPro"/>
</dbReference>
<dbReference type="Proteomes" id="UP001370490">
    <property type="component" value="Unassembled WGS sequence"/>
</dbReference>
<gene>
    <name evidence="1" type="ORF">RJ641_019302</name>
</gene>
<accession>A0AAN8YX91</accession>
<sequence>MTVEVDYGDGNLSDGAVVNFGYLSWNEVDGTHVVSSPIVCVYAPYVKAIPLAFGSGHVNPNKAMDLGLVYDVEAQDHNYL</sequence>
<dbReference type="GO" id="GO:0004252">
    <property type="term" value="F:serine-type endopeptidase activity"/>
    <property type="evidence" value="ECO:0007669"/>
    <property type="project" value="InterPro"/>
</dbReference>
<keyword evidence="2" id="KW-1185">Reference proteome</keyword>
<organism evidence="1 2">
    <name type="scientific">Dillenia turbinata</name>
    <dbReference type="NCBI Taxonomy" id="194707"/>
    <lineage>
        <taxon>Eukaryota</taxon>
        <taxon>Viridiplantae</taxon>
        <taxon>Streptophyta</taxon>
        <taxon>Embryophyta</taxon>
        <taxon>Tracheophyta</taxon>
        <taxon>Spermatophyta</taxon>
        <taxon>Magnoliopsida</taxon>
        <taxon>eudicotyledons</taxon>
        <taxon>Gunneridae</taxon>
        <taxon>Pentapetalae</taxon>
        <taxon>Dilleniales</taxon>
        <taxon>Dilleniaceae</taxon>
        <taxon>Dillenia</taxon>
    </lineage>
</organism>
<dbReference type="Gene3D" id="3.40.50.200">
    <property type="entry name" value="Peptidase S8/S53 domain"/>
    <property type="match status" value="1"/>
</dbReference>